<organism evidence="2 3">
    <name type="scientific">Candidatus Frankia alpina</name>
    <dbReference type="NCBI Taxonomy" id="2699483"/>
    <lineage>
        <taxon>Bacteria</taxon>
        <taxon>Bacillati</taxon>
        <taxon>Actinomycetota</taxon>
        <taxon>Actinomycetes</taxon>
        <taxon>Frankiales</taxon>
        <taxon>Frankiaceae</taxon>
        <taxon>Frankia</taxon>
    </lineage>
</organism>
<feature type="compositionally biased region" description="Basic residues" evidence="1">
    <location>
        <begin position="1"/>
        <end position="10"/>
    </location>
</feature>
<sequence length="90" mass="8142">MTATQGRRRAGRDGAADAGCHLGRGGCDSEDGMVGAGAGAAGGVSAGVAVRAGPAGAGRGSTTGVTGAGVGGETVGRQWCAAVAAVSAVG</sequence>
<accession>A0A4S5ER76</accession>
<dbReference type="Proteomes" id="UP000305282">
    <property type="component" value="Unassembled WGS sequence"/>
</dbReference>
<evidence type="ECO:0000256" key="1">
    <source>
        <dbReference type="SAM" id="MobiDB-lite"/>
    </source>
</evidence>
<protein>
    <submittedName>
        <fullName evidence="2">Uncharacterized protein</fullName>
    </submittedName>
</protein>
<gene>
    <name evidence="2" type="ORF">E7Y31_08440</name>
</gene>
<dbReference type="RefSeq" id="WP_136447685.1">
    <property type="nucleotide sequence ID" value="NZ_CADCWT010000206.1"/>
</dbReference>
<comment type="caution">
    <text evidence="2">The sequence shown here is derived from an EMBL/GenBank/DDBJ whole genome shotgun (WGS) entry which is preliminary data.</text>
</comment>
<keyword evidence="3" id="KW-1185">Reference proteome</keyword>
<feature type="region of interest" description="Disordered" evidence="1">
    <location>
        <begin position="1"/>
        <end position="22"/>
    </location>
</feature>
<dbReference type="EMBL" id="SSXH01000150">
    <property type="protein sequence ID" value="THJ74935.1"/>
    <property type="molecule type" value="Genomic_DNA"/>
</dbReference>
<proteinExistence type="predicted"/>
<reference evidence="2 3" key="1">
    <citation type="submission" date="2019-04" db="EMBL/GenBank/DDBJ databases">
        <title>Draft genome sequences for three unisolated Alnus-infective Frankia Sp+ strains, AgTrS, AiOr and AvVan, the first sequenced Frankia strains able to sporulate in-planta.</title>
        <authorList>
            <person name="Bethencourt L."/>
            <person name="Vautrin F."/>
            <person name="Taib N."/>
            <person name="Dubost A."/>
            <person name="Castro-Garcia L."/>
            <person name="Imbaud O."/>
            <person name="Abrouk D."/>
            <person name="Fournier P."/>
            <person name="Briolay J."/>
            <person name="Nguyen A."/>
            <person name="Normand P."/>
            <person name="Fernandez M.P."/>
            <person name="Brochier-Armanet C."/>
            <person name="Herrera-Belaroussi A."/>
        </authorList>
    </citation>
    <scope>NUCLEOTIDE SEQUENCE [LARGE SCALE GENOMIC DNA]</scope>
    <source>
        <strain evidence="2 3">AvVan</strain>
    </source>
</reference>
<name>A0A4S5ER76_9ACTN</name>
<dbReference type="AlphaFoldDB" id="A0A4S5ER76"/>
<evidence type="ECO:0000313" key="2">
    <source>
        <dbReference type="EMBL" id="THJ74935.1"/>
    </source>
</evidence>
<evidence type="ECO:0000313" key="3">
    <source>
        <dbReference type="Proteomes" id="UP000305282"/>
    </source>
</evidence>